<evidence type="ECO:0000313" key="2">
    <source>
        <dbReference type="EMBL" id="OAI16243.1"/>
    </source>
</evidence>
<keyword evidence="1" id="KW-0175">Coiled coil</keyword>
<protein>
    <submittedName>
        <fullName evidence="2">Uncharacterized protein</fullName>
    </submittedName>
</protein>
<organism evidence="2 3">
    <name type="scientific">Methylomonas koyamae</name>
    <dbReference type="NCBI Taxonomy" id="702114"/>
    <lineage>
        <taxon>Bacteria</taxon>
        <taxon>Pseudomonadati</taxon>
        <taxon>Pseudomonadota</taxon>
        <taxon>Gammaproteobacteria</taxon>
        <taxon>Methylococcales</taxon>
        <taxon>Methylococcaceae</taxon>
        <taxon>Methylomonas</taxon>
    </lineage>
</organism>
<dbReference type="Proteomes" id="UP000077857">
    <property type="component" value="Unassembled WGS sequence"/>
</dbReference>
<gene>
    <name evidence="2" type="ORF">A1507_11835</name>
</gene>
<evidence type="ECO:0000313" key="3">
    <source>
        <dbReference type="Proteomes" id="UP000077857"/>
    </source>
</evidence>
<evidence type="ECO:0000256" key="1">
    <source>
        <dbReference type="SAM" id="Coils"/>
    </source>
</evidence>
<sequence length="94" mass="10597">MASGINYFPAERRAGFRRDKVFARQPLKFGAEATTLPSLECYSLNLNLLCYRSDEEIIMPMNSMDAILRTIADQDAQIKALKQQIAALESVLEN</sequence>
<name>A0A177NFL9_9GAMM</name>
<accession>A0A177NFL9</accession>
<dbReference type="AlphaFoldDB" id="A0A177NFL9"/>
<reference evidence="2 3" key="1">
    <citation type="submission" date="2016-03" db="EMBL/GenBank/DDBJ databases">
        <authorList>
            <person name="Ploux O."/>
        </authorList>
    </citation>
    <scope>NUCLEOTIDE SEQUENCE [LARGE SCALE GENOMIC DNA]</scope>
    <source>
        <strain evidence="2 3">R-45378</strain>
    </source>
</reference>
<proteinExistence type="predicted"/>
<feature type="coiled-coil region" evidence="1">
    <location>
        <begin position="64"/>
        <end position="91"/>
    </location>
</feature>
<dbReference type="EMBL" id="LUUJ01000076">
    <property type="protein sequence ID" value="OAI16243.1"/>
    <property type="molecule type" value="Genomic_DNA"/>
</dbReference>
<comment type="caution">
    <text evidence="2">The sequence shown here is derived from an EMBL/GenBank/DDBJ whole genome shotgun (WGS) entry which is preliminary data.</text>
</comment>